<dbReference type="Proteomes" id="UP000288034">
    <property type="component" value="Segment"/>
</dbReference>
<keyword evidence="2" id="KW-1185">Reference proteome</keyword>
<dbReference type="CDD" id="cd19958">
    <property type="entry name" value="pyocin_knob"/>
    <property type="match status" value="1"/>
</dbReference>
<proteinExistence type="predicted"/>
<dbReference type="GeneID" id="63910897"/>
<gene>
    <name evidence="1" type="primary">2</name>
    <name evidence="1" type="ORF">SEA_LITOTES_2</name>
</gene>
<dbReference type="KEGG" id="vg:63910897"/>
<evidence type="ECO:0008006" key="3">
    <source>
        <dbReference type="Google" id="ProtNLM"/>
    </source>
</evidence>
<evidence type="ECO:0000313" key="2">
    <source>
        <dbReference type="Proteomes" id="UP000288034"/>
    </source>
</evidence>
<reference evidence="1 2" key="1">
    <citation type="submission" date="2018-12" db="EMBL/GenBank/DDBJ databases">
        <authorList>
            <person name="Aull H.G."/>
            <person name="Zack K."/>
            <person name="Garlena R.A."/>
            <person name="Russell D.A."/>
            <person name="Pope W.H."/>
            <person name="Jacobs-Sera D."/>
            <person name="Hatfull G.F."/>
        </authorList>
    </citation>
    <scope>NUCLEOTIDE SEQUENCE [LARGE SCALE GENOMIC DNA]</scope>
</reference>
<protein>
    <recommendedName>
        <fullName evidence="3">Minor tail protein</fullName>
    </recommendedName>
</protein>
<accession>A0A3S9UEI7</accession>
<name>A0A3S9UEI7_9CAUD</name>
<sequence>MARTPDDPTKAQVWIDNTDPLNPLFEFYFPRGSKGDPGGIVNPANIGAGYDWNNLIVSGMYYATGSDLAGQPNSPPAMAIGVNIMVQARNASVVTQVAWTVSNAQSQIQFMRSLVSGTWGPWRVVRNTNVDNTVGKVISIWDETQNRSQIIYGDTGDRDISTTYGNGTFAVLKVRRVGSWVELVCLGWVPPANSTANALLSSLPVGYRNYNSRAFAAVDNNTTLRPATLSANTSGLSIPGNTTASSISFSLTYQTLDTWPTVLPGTAVGSIPNL</sequence>
<dbReference type="RefSeq" id="YP_010050171.1">
    <property type="nucleotide sequence ID" value="NC_054424.1"/>
</dbReference>
<evidence type="ECO:0000313" key="1">
    <source>
        <dbReference type="EMBL" id="AZS08723.1"/>
    </source>
</evidence>
<dbReference type="EMBL" id="MK279863">
    <property type="protein sequence ID" value="AZS08723.1"/>
    <property type="molecule type" value="Genomic_DNA"/>
</dbReference>
<organism evidence="1 2">
    <name type="scientific">Arthrobacter phage Litotes</name>
    <dbReference type="NCBI Taxonomy" id="2499008"/>
    <lineage>
        <taxon>Viruses</taxon>
        <taxon>Duplodnaviria</taxon>
        <taxon>Heunggongvirae</taxon>
        <taxon>Uroviricota</taxon>
        <taxon>Caudoviricetes</taxon>
        <taxon>Korravirus</taxon>
        <taxon>Korravirus litotes</taxon>
    </lineage>
</organism>